<organism evidence="2 3">
    <name type="scientific">Janthinobacterium rivuli</name>
    <dbReference type="NCBI Taxonomy" id="2751478"/>
    <lineage>
        <taxon>Bacteria</taxon>
        <taxon>Pseudomonadati</taxon>
        <taxon>Pseudomonadota</taxon>
        <taxon>Betaproteobacteria</taxon>
        <taxon>Burkholderiales</taxon>
        <taxon>Oxalobacteraceae</taxon>
        <taxon>Janthinobacterium</taxon>
    </lineage>
</organism>
<dbReference type="InterPro" id="IPR041535">
    <property type="entry name" value="VbhA"/>
</dbReference>
<dbReference type="CDD" id="cd11586">
    <property type="entry name" value="VbhA_like"/>
    <property type="match status" value="1"/>
</dbReference>
<evidence type="ECO:0000313" key="3">
    <source>
        <dbReference type="Proteomes" id="UP001219584"/>
    </source>
</evidence>
<dbReference type="EMBL" id="CP121464">
    <property type="protein sequence ID" value="WFR77645.1"/>
    <property type="molecule type" value="Genomic_DNA"/>
</dbReference>
<dbReference type="Proteomes" id="UP001219584">
    <property type="component" value="Chromosome"/>
</dbReference>
<dbReference type="RefSeq" id="WP_158300218.1">
    <property type="nucleotide sequence ID" value="NZ_CP121464.1"/>
</dbReference>
<evidence type="ECO:0000259" key="1">
    <source>
        <dbReference type="Pfam" id="PF18495"/>
    </source>
</evidence>
<dbReference type="InterPro" id="IPR033788">
    <property type="entry name" value="VbhA-like"/>
</dbReference>
<sequence length="72" mass="8110">MAKFTQQDRQRSVNQTLASWAIEGFEPDPQYLALLDRYIQGELTLAQVRAMTDVQFGVSADDQEKTPVLHAA</sequence>
<feature type="domain" description="Antitoxin VbhA" evidence="1">
    <location>
        <begin position="9"/>
        <end position="51"/>
    </location>
</feature>
<evidence type="ECO:0000313" key="2">
    <source>
        <dbReference type="EMBL" id="WFR77645.1"/>
    </source>
</evidence>
<keyword evidence="3" id="KW-1185">Reference proteome</keyword>
<name>A0ABY8I0I0_9BURK</name>
<accession>A0ABY8I0I0</accession>
<proteinExistence type="predicted"/>
<dbReference type="Gene3D" id="1.10.8.1050">
    <property type="entry name" value="Antitoxin VbhA-like"/>
    <property type="match status" value="1"/>
</dbReference>
<reference evidence="2 3" key="1">
    <citation type="submission" date="2023-04" db="EMBL/GenBank/DDBJ databases">
        <title>Nanopore sequencing of Janthinobacterium from water.</title>
        <authorList>
            <person name="Ciuchcinski K."/>
            <person name="Rokowska A."/>
            <person name="Dziewit L."/>
        </authorList>
    </citation>
    <scope>NUCLEOTIDE SEQUENCE [LARGE SCALE GENOMIC DNA]</scope>
    <source>
        <strain evidence="2 3">DEMB2</strain>
    </source>
</reference>
<protein>
    <submittedName>
        <fullName evidence="2">Antitoxin VbhA family protein</fullName>
    </submittedName>
</protein>
<gene>
    <name evidence="2" type="ORF">P9875_18150</name>
</gene>
<dbReference type="InterPro" id="IPR043038">
    <property type="entry name" value="VbhA_sf"/>
</dbReference>
<dbReference type="Pfam" id="PF18495">
    <property type="entry name" value="VbhA"/>
    <property type="match status" value="1"/>
</dbReference>